<sequence>MATYFKRGKTWSTKVRWYDDDGKRHSKSKSGFSTKVLAKQWAVDQESKLNKGVQIAKEISLVDYYNNWVNTYKKDKLSAITLDRYKYTGEALKDFFHDDKIKSITRVKYQEFINQYGSTHAPTTVKKVNSIIRACVKSAILDDYLYKD</sequence>
<organism evidence="4 5">
    <name type="scientific">Lactobacillus crispatus</name>
    <dbReference type="NCBI Taxonomy" id="47770"/>
    <lineage>
        <taxon>Bacteria</taxon>
        <taxon>Bacillati</taxon>
        <taxon>Bacillota</taxon>
        <taxon>Bacilli</taxon>
        <taxon>Lactobacillales</taxon>
        <taxon>Lactobacillaceae</taxon>
        <taxon>Lactobacillus</taxon>
    </lineage>
</organism>
<reference evidence="4" key="1">
    <citation type="journal article" date="2021" name="PeerJ">
        <title>Extensive microbial diversity within the chicken gut microbiome revealed by metagenomics and culture.</title>
        <authorList>
            <person name="Gilroy R."/>
            <person name="Ravi A."/>
            <person name="Getino M."/>
            <person name="Pursley I."/>
            <person name="Horton D.L."/>
            <person name="Alikhan N.F."/>
            <person name="Baker D."/>
            <person name="Gharbi K."/>
            <person name="Hall N."/>
            <person name="Watson M."/>
            <person name="Adriaenssens E.M."/>
            <person name="Foster-Nyarko E."/>
            <person name="Jarju S."/>
            <person name="Secka A."/>
            <person name="Antonio M."/>
            <person name="Oren A."/>
            <person name="Chaudhuri R.R."/>
            <person name="La Ragione R."/>
            <person name="Hildebrand F."/>
            <person name="Pallen M.J."/>
        </authorList>
    </citation>
    <scope>NUCLEOTIDE SEQUENCE</scope>
    <source>
        <strain evidence="4">CHK194-22301</strain>
    </source>
</reference>
<dbReference type="InterPro" id="IPR011010">
    <property type="entry name" value="DNA_brk_join_enz"/>
</dbReference>
<evidence type="ECO:0000256" key="1">
    <source>
        <dbReference type="ARBA" id="ARBA00023125"/>
    </source>
</evidence>
<dbReference type="Gene3D" id="1.10.150.130">
    <property type="match status" value="1"/>
</dbReference>
<accession>A0A921FHH4</accession>
<feature type="domain" description="Core-binding (CB)" evidence="3">
    <location>
        <begin position="59"/>
        <end position="140"/>
    </location>
</feature>
<name>A0A921FHH4_9LACO</name>
<reference evidence="4" key="2">
    <citation type="submission" date="2021-09" db="EMBL/GenBank/DDBJ databases">
        <authorList>
            <person name="Gilroy R."/>
        </authorList>
    </citation>
    <scope>NUCLEOTIDE SEQUENCE</scope>
    <source>
        <strain evidence="4">CHK194-22301</strain>
    </source>
</reference>
<dbReference type="InterPro" id="IPR044068">
    <property type="entry name" value="CB"/>
</dbReference>
<dbReference type="GO" id="GO:0003677">
    <property type="term" value="F:DNA binding"/>
    <property type="evidence" value="ECO:0007669"/>
    <property type="project" value="UniProtKB-UniRule"/>
</dbReference>
<gene>
    <name evidence="4" type="ORF">K8V23_03040</name>
</gene>
<dbReference type="AlphaFoldDB" id="A0A921FHH4"/>
<dbReference type="PROSITE" id="PS51900">
    <property type="entry name" value="CB"/>
    <property type="match status" value="1"/>
</dbReference>
<protein>
    <submittedName>
        <fullName evidence="4">Arm DNA-binding domain-containing protein</fullName>
    </submittedName>
</protein>
<evidence type="ECO:0000313" key="5">
    <source>
        <dbReference type="Proteomes" id="UP000784793"/>
    </source>
</evidence>
<proteinExistence type="predicted"/>
<dbReference type="Pfam" id="PF14657">
    <property type="entry name" value="Arm-DNA-bind_4"/>
    <property type="match status" value="1"/>
</dbReference>
<dbReference type="SUPFAM" id="SSF56349">
    <property type="entry name" value="DNA breaking-rejoining enzymes"/>
    <property type="match status" value="1"/>
</dbReference>
<evidence type="ECO:0000256" key="2">
    <source>
        <dbReference type="PROSITE-ProRule" id="PRU01248"/>
    </source>
</evidence>
<feature type="non-terminal residue" evidence="4">
    <location>
        <position position="148"/>
    </location>
</feature>
<dbReference type="EMBL" id="DYXB01000045">
    <property type="protein sequence ID" value="HJF09763.1"/>
    <property type="molecule type" value="Genomic_DNA"/>
</dbReference>
<keyword evidence="1 2" id="KW-0238">DNA-binding</keyword>
<comment type="caution">
    <text evidence="4">The sequence shown here is derived from an EMBL/GenBank/DDBJ whole genome shotgun (WGS) entry which is preliminary data.</text>
</comment>
<dbReference type="GO" id="GO:0015074">
    <property type="term" value="P:DNA integration"/>
    <property type="evidence" value="ECO:0007669"/>
    <property type="project" value="InterPro"/>
</dbReference>
<dbReference type="InterPro" id="IPR028259">
    <property type="entry name" value="AP2-like_int_N"/>
</dbReference>
<dbReference type="Pfam" id="PF14659">
    <property type="entry name" value="Phage_int_SAM_3"/>
    <property type="match status" value="1"/>
</dbReference>
<evidence type="ECO:0000259" key="3">
    <source>
        <dbReference type="PROSITE" id="PS51900"/>
    </source>
</evidence>
<dbReference type="Proteomes" id="UP000784793">
    <property type="component" value="Unassembled WGS sequence"/>
</dbReference>
<evidence type="ECO:0000313" key="4">
    <source>
        <dbReference type="EMBL" id="HJF09763.1"/>
    </source>
</evidence>
<dbReference type="InterPro" id="IPR010998">
    <property type="entry name" value="Integrase_recombinase_N"/>
</dbReference>
<dbReference type="InterPro" id="IPR004107">
    <property type="entry name" value="Integrase_SAM-like_N"/>
</dbReference>